<evidence type="ECO:0000313" key="2">
    <source>
        <dbReference type="EMBL" id="KAJ1113570.1"/>
    </source>
</evidence>
<gene>
    <name evidence="2" type="ORF">NDU88_001812</name>
</gene>
<dbReference type="PANTHER" id="PTHR45632">
    <property type="entry name" value="LD33804P"/>
    <property type="match status" value="1"/>
</dbReference>
<accession>A0AAV7NLA2</accession>
<dbReference type="InterPro" id="IPR011333">
    <property type="entry name" value="SKP1/BTB/POZ_sf"/>
</dbReference>
<comment type="caution">
    <text evidence="2">The sequence shown here is derived from an EMBL/GenBank/DDBJ whole genome shotgun (WGS) entry which is preliminary data.</text>
</comment>
<dbReference type="EMBL" id="JANPWB010000012">
    <property type="protein sequence ID" value="KAJ1113570.1"/>
    <property type="molecule type" value="Genomic_DNA"/>
</dbReference>
<name>A0AAV7NLA2_PLEWA</name>
<sequence>MTPKFLTFLTGVGRVLIYCGDQIGDQKEMSLPNRRTSVFPEVKAMNMAHQRESANRVLSNGVPQNKSTFLVAEGHGQHILNVLQSFRDQNMFFDFNIFVKDEVFPCHRCVIAACSDFFRAMFEVNMKERDDGTVTLSNLSPQAVKVVKLKALTISKASWMLNRTVLSQNNGNP</sequence>
<dbReference type="PROSITE" id="PS50097">
    <property type="entry name" value="BTB"/>
    <property type="match status" value="1"/>
</dbReference>
<feature type="domain" description="BTB" evidence="1">
    <location>
        <begin position="93"/>
        <end position="147"/>
    </location>
</feature>
<proteinExistence type="predicted"/>
<dbReference type="InterPro" id="IPR000210">
    <property type="entry name" value="BTB/POZ_dom"/>
</dbReference>
<dbReference type="AlphaFoldDB" id="A0AAV7NLA2"/>
<dbReference type="SUPFAM" id="SSF54695">
    <property type="entry name" value="POZ domain"/>
    <property type="match status" value="1"/>
</dbReference>
<reference evidence="2" key="1">
    <citation type="journal article" date="2022" name="bioRxiv">
        <title>Sequencing and chromosome-scale assembly of the giantPleurodeles waltlgenome.</title>
        <authorList>
            <person name="Brown T."/>
            <person name="Elewa A."/>
            <person name="Iarovenko S."/>
            <person name="Subramanian E."/>
            <person name="Araus A.J."/>
            <person name="Petzold A."/>
            <person name="Susuki M."/>
            <person name="Suzuki K.-i.T."/>
            <person name="Hayashi T."/>
            <person name="Toyoda A."/>
            <person name="Oliveira C."/>
            <person name="Osipova E."/>
            <person name="Leigh N.D."/>
            <person name="Simon A."/>
            <person name="Yun M.H."/>
        </authorList>
    </citation>
    <scope>NUCLEOTIDE SEQUENCE</scope>
    <source>
        <strain evidence="2">20211129_DDA</strain>
        <tissue evidence="2">Liver</tissue>
    </source>
</reference>
<protein>
    <recommendedName>
        <fullName evidence="1">BTB domain-containing protein</fullName>
    </recommendedName>
</protein>
<dbReference type="Proteomes" id="UP001066276">
    <property type="component" value="Chromosome 8"/>
</dbReference>
<dbReference type="Pfam" id="PF00651">
    <property type="entry name" value="BTB"/>
    <property type="match status" value="1"/>
</dbReference>
<keyword evidence="3" id="KW-1185">Reference proteome</keyword>
<evidence type="ECO:0000313" key="3">
    <source>
        <dbReference type="Proteomes" id="UP001066276"/>
    </source>
</evidence>
<dbReference type="Gene3D" id="3.30.710.10">
    <property type="entry name" value="Potassium Channel Kv1.1, Chain A"/>
    <property type="match status" value="1"/>
</dbReference>
<evidence type="ECO:0000259" key="1">
    <source>
        <dbReference type="PROSITE" id="PS50097"/>
    </source>
</evidence>
<organism evidence="2 3">
    <name type="scientific">Pleurodeles waltl</name>
    <name type="common">Iberian ribbed newt</name>
    <dbReference type="NCBI Taxonomy" id="8319"/>
    <lineage>
        <taxon>Eukaryota</taxon>
        <taxon>Metazoa</taxon>
        <taxon>Chordata</taxon>
        <taxon>Craniata</taxon>
        <taxon>Vertebrata</taxon>
        <taxon>Euteleostomi</taxon>
        <taxon>Amphibia</taxon>
        <taxon>Batrachia</taxon>
        <taxon>Caudata</taxon>
        <taxon>Salamandroidea</taxon>
        <taxon>Salamandridae</taxon>
        <taxon>Pleurodelinae</taxon>
        <taxon>Pleurodeles</taxon>
    </lineage>
</organism>